<evidence type="ECO:0000256" key="3">
    <source>
        <dbReference type="ARBA" id="ARBA00022679"/>
    </source>
</evidence>
<dbReference type="PANTHER" id="PTHR43667">
    <property type="entry name" value="CYCLOPROPANE-FATTY-ACYL-PHOSPHOLIPID SYNTHASE"/>
    <property type="match status" value="1"/>
</dbReference>
<dbReference type="SUPFAM" id="SSF53335">
    <property type="entry name" value="S-adenosyl-L-methionine-dependent methyltransferases"/>
    <property type="match status" value="1"/>
</dbReference>
<dbReference type="PANTHER" id="PTHR43667:SF2">
    <property type="entry name" value="FATTY ACID C-METHYL TRANSFERASE"/>
    <property type="match status" value="1"/>
</dbReference>
<keyword evidence="8" id="KW-1185">Reference proteome</keyword>
<feature type="active site" evidence="6">
    <location>
        <position position="406"/>
    </location>
</feature>
<name>A0A918WN28_9RHOB</name>
<keyword evidence="5" id="KW-0443">Lipid metabolism</keyword>
<dbReference type="Proteomes" id="UP000638981">
    <property type="component" value="Unassembled WGS sequence"/>
</dbReference>
<evidence type="ECO:0000256" key="5">
    <source>
        <dbReference type="ARBA" id="ARBA00023098"/>
    </source>
</evidence>
<dbReference type="AlphaFoldDB" id="A0A918WN28"/>
<keyword evidence="4" id="KW-0949">S-adenosyl-L-methionine</keyword>
<dbReference type="GO" id="GO:0008168">
    <property type="term" value="F:methyltransferase activity"/>
    <property type="evidence" value="ECO:0007669"/>
    <property type="project" value="UniProtKB-KW"/>
</dbReference>
<reference evidence="7" key="1">
    <citation type="journal article" date="2014" name="Int. J. Syst. Evol. Microbiol.">
        <title>Complete genome sequence of Corynebacterium casei LMG S-19264T (=DSM 44701T), isolated from a smear-ripened cheese.</title>
        <authorList>
            <consortium name="US DOE Joint Genome Institute (JGI-PGF)"/>
            <person name="Walter F."/>
            <person name="Albersmeier A."/>
            <person name="Kalinowski J."/>
            <person name="Ruckert C."/>
        </authorList>
    </citation>
    <scope>NUCLEOTIDE SEQUENCE</scope>
    <source>
        <strain evidence="7">KCTC 23310</strain>
    </source>
</reference>
<keyword evidence="3" id="KW-0808">Transferase</keyword>
<comment type="caution">
    <text evidence="7">The sequence shown here is derived from an EMBL/GenBank/DDBJ whole genome shotgun (WGS) entry which is preliminary data.</text>
</comment>
<evidence type="ECO:0000313" key="8">
    <source>
        <dbReference type="Proteomes" id="UP000638981"/>
    </source>
</evidence>
<dbReference type="Gene3D" id="3.40.50.150">
    <property type="entry name" value="Vaccinia Virus protein VP39"/>
    <property type="match status" value="1"/>
</dbReference>
<dbReference type="PIRSF" id="PIRSF003085">
    <property type="entry name" value="CMAS"/>
    <property type="match status" value="1"/>
</dbReference>
<keyword evidence="2" id="KW-0489">Methyltransferase</keyword>
<evidence type="ECO:0000256" key="4">
    <source>
        <dbReference type="ARBA" id="ARBA00022691"/>
    </source>
</evidence>
<proteinExistence type="inferred from homology"/>
<evidence type="ECO:0000256" key="6">
    <source>
        <dbReference type="PIRSR" id="PIRSR003085-1"/>
    </source>
</evidence>
<sequence>MLEFSTISDNVLEKMEPTMTKAPHETLTETAGQPDLPRYFTTAFNVAKGLRRGRLDFVLPDGRRFRAEGREPGPMAELVIHNPDTFARLIREGDLGFSEAYLEGWWSSPDLQAFMDLVQDGNDAVYDGYPGLGLVRAYEKFRFWMQSNSKRQAKKNIEYHYDLGNDFYRLWLDDTMTYSSALFQSGQESLERAQQQKYASMVDQMGAKPGDHVLEIGCGWGGFAEYAARERGLRVTGLTISPAQHAFAVERMARAGLSDRVQIKLQDYRDETGRYDGIASIEMFEAVGERYWPTYFNAVRDRLNPGRSATLQIITVADKRWEVYRRSVDFIQKFIFPGGMLPSPMALKSEIDRAGLRLKGHIEFGKSYSQTLRRWHETFNDRWEDVARMGFDDRFRRMWNFYLTSCAGAFQGGNCDVTQITVTRPQ</sequence>
<dbReference type="GO" id="GO:0032259">
    <property type="term" value="P:methylation"/>
    <property type="evidence" value="ECO:0007669"/>
    <property type="project" value="UniProtKB-KW"/>
</dbReference>
<protein>
    <submittedName>
        <fullName evidence="7">Cyclopropane-fatty-acyl-phospholipid synthase</fullName>
    </submittedName>
</protein>
<evidence type="ECO:0000313" key="7">
    <source>
        <dbReference type="EMBL" id="GHC62047.1"/>
    </source>
</evidence>
<dbReference type="GO" id="GO:0008610">
    <property type="term" value="P:lipid biosynthetic process"/>
    <property type="evidence" value="ECO:0007669"/>
    <property type="project" value="InterPro"/>
</dbReference>
<evidence type="ECO:0000256" key="1">
    <source>
        <dbReference type="ARBA" id="ARBA00010815"/>
    </source>
</evidence>
<organism evidence="7 8">
    <name type="scientific">Neogemmobacter tilapiae</name>
    <dbReference type="NCBI Taxonomy" id="875041"/>
    <lineage>
        <taxon>Bacteria</taxon>
        <taxon>Pseudomonadati</taxon>
        <taxon>Pseudomonadota</taxon>
        <taxon>Alphaproteobacteria</taxon>
        <taxon>Rhodobacterales</taxon>
        <taxon>Paracoccaceae</taxon>
        <taxon>Neogemmobacter</taxon>
    </lineage>
</organism>
<dbReference type="InterPro" id="IPR003333">
    <property type="entry name" value="CMAS"/>
</dbReference>
<evidence type="ECO:0000256" key="2">
    <source>
        <dbReference type="ARBA" id="ARBA00022603"/>
    </source>
</evidence>
<comment type="similarity">
    <text evidence="1">Belongs to the CFA/CMAS family.</text>
</comment>
<dbReference type="Pfam" id="PF02353">
    <property type="entry name" value="CMAS"/>
    <property type="match status" value="1"/>
</dbReference>
<dbReference type="InterPro" id="IPR050723">
    <property type="entry name" value="CFA/CMAS"/>
</dbReference>
<reference evidence="7" key="2">
    <citation type="submission" date="2020-09" db="EMBL/GenBank/DDBJ databases">
        <authorList>
            <person name="Sun Q."/>
            <person name="Kim S."/>
        </authorList>
    </citation>
    <scope>NUCLEOTIDE SEQUENCE</scope>
    <source>
        <strain evidence="7">KCTC 23310</strain>
    </source>
</reference>
<accession>A0A918WN28</accession>
<dbReference type="InterPro" id="IPR029063">
    <property type="entry name" value="SAM-dependent_MTases_sf"/>
</dbReference>
<dbReference type="EMBL" id="BMYJ01000009">
    <property type="protein sequence ID" value="GHC62047.1"/>
    <property type="molecule type" value="Genomic_DNA"/>
</dbReference>
<dbReference type="CDD" id="cd02440">
    <property type="entry name" value="AdoMet_MTases"/>
    <property type="match status" value="1"/>
</dbReference>
<gene>
    <name evidence="7" type="primary">ufaM</name>
    <name evidence="7" type="ORF">GCM10007315_27570</name>
</gene>